<reference evidence="2 3" key="1">
    <citation type="submission" date="2013-08" db="EMBL/GenBank/DDBJ databases">
        <title>The genome sequence of Skermanella stibiiresistens.</title>
        <authorList>
            <person name="Zhu W."/>
            <person name="Wang G."/>
        </authorList>
    </citation>
    <scope>NUCLEOTIDE SEQUENCE [LARGE SCALE GENOMIC DNA]</scope>
    <source>
        <strain evidence="2 3">SB22</strain>
    </source>
</reference>
<keyword evidence="3" id="KW-1185">Reference proteome</keyword>
<evidence type="ECO:0000313" key="3">
    <source>
        <dbReference type="Proteomes" id="UP000019486"/>
    </source>
</evidence>
<evidence type="ECO:0000313" key="2">
    <source>
        <dbReference type="EMBL" id="EWY38530.1"/>
    </source>
</evidence>
<dbReference type="EMBL" id="AVFL01000017">
    <property type="protein sequence ID" value="EWY38530.1"/>
    <property type="molecule type" value="Genomic_DNA"/>
</dbReference>
<comment type="caution">
    <text evidence="2">The sequence shown here is derived from an EMBL/GenBank/DDBJ whole genome shotgun (WGS) entry which is preliminary data.</text>
</comment>
<dbReference type="Proteomes" id="UP000019486">
    <property type="component" value="Unassembled WGS sequence"/>
</dbReference>
<sequence length="116" mass="12361">MPPLDKLMTIAAVLVLAACAQSPDPSRSGASQSAGQGVGVSRGNEPPSRFQSVGACEPTEWAGLQEDAKRLPPDQRGRVDMMFDQAQSYYAENNRGQCILVLQNIERTVRQGGAAS</sequence>
<feature type="compositionally biased region" description="Low complexity" evidence="1">
    <location>
        <begin position="26"/>
        <end position="43"/>
    </location>
</feature>
<dbReference type="RefSeq" id="WP_157619460.1">
    <property type="nucleotide sequence ID" value="NZ_AVFL01000017.1"/>
</dbReference>
<feature type="region of interest" description="Disordered" evidence="1">
    <location>
        <begin position="22"/>
        <end position="76"/>
    </location>
</feature>
<dbReference type="PROSITE" id="PS51257">
    <property type="entry name" value="PROKAR_LIPOPROTEIN"/>
    <property type="match status" value="1"/>
</dbReference>
<evidence type="ECO:0000256" key="1">
    <source>
        <dbReference type="SAM" id="MobiDB-lite"/>
    </source>
</evidence>
<name>W9GX94_9PROT</name>
<accession>W9GX94</accession>
<gene>
    <name evidence="2" type="ORF">N825_12020</name>
</gene>
<protein>
    <recommendedName>
        <fullName evidence="4">Lipoprotein</fullName>
    </recommendedName>
</protein>
<dbReference type="AlphaFoldDB" id="W9GX94"/>
<dbReference type="OrthoDB" id="9950228at2"/>
<feature type="compositionally biased region" description="Basic and acidic residues" evidence="1">
    <location>
        <begin position="66"/>
        <end position="76"/>
    </location>
</feature>
<proteinExistence type="predicted"/>
<organism evidence="2 3">
    <name type="scientific">Skermanella stibiiresistens SB22</name>
    <dbReference type="NCBI Taxonomy" id="1385369"/>
    <lineage>
        <taxon>Bacteria</taxon>
        <taxon>Pseudomonadati</taxon>
        <taxon>Pseudomonadota</taxon>
        <taxon>Alphaproteobacteria</taxon>
        <taxon>Rhodospirillales</taxon>
        <taxon>Azospirillaceae</taxon>
        <taxon>Skermanella</taxon>
    </lineage>
</organism>
<evidence type="ECO:0008006" key="4">
    <source>
        <dbReference type="Google" id="ProtNLM"/>
    </source>
</evidence>